<dbReference type="InterPro" id="IPR012337">
    <property type="entry name" value="RNaseH-like_sf"/>
</dbReference>
<comment type="caution">
    <text evidence="3">The sequence shown here is derived from an EMBL/GenBank/DDBJ whole genome shotgun (WGS) entry which is preliminary data.</text>
</comment>
<dbReference type="GO" id="GO:0003677">
    <property type="term" value="F:DNA binding"/>
    <property type="evidence" value="ECO:0007669"/>
    <property type="project" value="InterPro"/>
</dbReference>
<gene>
    <name evidence="3" type="ORF">HMPREF9970_0239</name>
</gene>
<name>I0R683_9FIRM</name>
<protein>
    <submittedName>
        <fullName evidence="3">Transposase</fullName>
    </submittedName>
</protein>
<dbReference type="SUPFAM" id="SSF53098">
    <property type="entry name" value="Ribonuclease H-like"/>
    <property type="match status" value="1"/>
</dbReference>
<evidence type="ECO:0000313" key="3">
    <source>
        <dbReference type="EMBL" id="EIC95191.1"/>
    </source>
</evidence>
<dbReference type="EMBL" id="AJGH01000095">
    <property type="protein sequence ID" value="EIC95191.1"/>
    <property type="molecule type" value="Genomic_DNA"/>
</dbReference>
<feature type="domain" description="Integrase catalytic" evidence="2">
    <location>
        <begin position="150"/>
        <end position="243"/>
    </location>
</feature>
<dbReference type="PANTHER" id="PTHR46889:SF7">
    <property type="entry name" value="TRANSPOSASE FOR INSERTION SEQUENCE ELEMENT IS904"/>
    <property type="match status" value="1"/>
</dbReference>
<evidence type="ECO:0000259" key="2">
    <source>
        <dbReference type="PROSITE" id="PS50994"/>
    </source>
</evidence>
<dbReference type="GO" id="GO:0006313">
    <property type="term" value="P:DNA transposition"/>
    <property type="evidence" value="ECO:0007669"/>
    <property type="project" value="InterPro"/>
</dbReference>
<dbReference type="AlphaFoldDB" id="I0R683"/>
<dbReference type="eggNOG" id="COG2963">
    <property type="taxonomic scope" value="Bacteria"/>
</dbReference>
<proteinExistence type="predicted"/>
<dbReference type="InterPro" id="IPR036397">
    <property type="entry name" value="RNaseH_sf"/>
</dbReference>
<comment type="function">
    <text evidence="1">Involved in the transposition of the insertion sequence.</text>
</comment>
<sequence>MSKYFEPEFKKKIVRLHLEDGRTIRSLAMEYSISKASIYNRVSRFRKECQNNEEAKADYDYMKENLNLKKQLAELQSEIKSAISNIYHSHKEVDGYRTIHAYLTRKGYRISRLTVHKYMNTELKLYSIVRKRKPAYEYGEAHKVFKNKLVQDFKADYINQKWCTDFTYLALANSDKRYNCSIIDLYDRSIVASITGKHIIAALAKETLQKAIYSQPRINTRRLMLHSDQGSRYTSKEFTQILY</sequence>
<dbReference type="Pfam" id="PF00665">
    <property type="entry name" value="rve"/>
    <property type="match status" value="1"/>
</dbReference>
<dbReference type="InterPro" id="IPR001584">
    <property type="entry name" value="Integrase_cat-core"/>
</dbReference>
<keyword evidence="4" id="KW-1185">Reference proteome</keyword>
<dbReference type="InterPro" id="IPR009057">
    <property type="entry name" value="Homeodomain-like_sf"/>
</dbReference>
<dbReference type="InterPro" id="IPR002514">
    <property type="entry name" value="Transposase_8"/>
</dbReference>
<dbReference type="InterPro" id="IPR050900">
    <property type="entry name" value="Transposase_IS3/IS150/IS904"/>
</dbReference>
<evidence type="ECO:0000313" key="4">
    <source>
        <dbReference type="Proteomes" id="UP000005039"/>
    </source>
</evidence>
<dbReference type="Proteomes" id="UP000005039">
    <property type="component" value="Unassembled WGS sequence"/>
</dbReference>
<dbReference type="Pfam" id="PF01527">
    <property type="entry name" value="HTH_Tnp_1"/>
    <property type="match status" value="1"/>
</dbReference>
<evidence type="ECO:0000256" key="1">
    <source>
        <dbReference type="ARBA" id="ARBA00002286"/>
    </source>
</evidence>
<accession>I0R683</accession>
<dbReference type="Gene3D" id="3.30.420.10">
    <property type="entry name" value="Ribonuclease H-like superfamily/Ribonuclease H"/>
    <property type="match status" value="1"/>
</dbReference>
<dbReference type="PROSITE" id="PS50994">
    <property type="entry name" value="INTEGRASE"/>
    <property type="match status" value="1"/>
</dbReference>
<organism evidence="3 4">
    <name type="scientific">Lachnoanaerobaculum saburreum F0468</name>
    <dbReference type="NCBI Taxonomy" id="1095750"/>
    <lineage>
        <taxon>Bacteria</taxon>
        <taxon>Bacillati</taxon>
        <taxon>Bacillota</taxon>
        <taxon>Clostridia</taxon>
        <taxon>Lachnospirales</taxon>
        <taxon>Lachnospiraceae</taxon>
        <taxon>Lachnoanaerobaculum</taxon>
    </lineage>
</organism>
<dbReference type="GO" id="GO:0004803">
    <property type="term" value="F:transposase activity"/>
    <property type="evidence" value="ECO:0007669"/>
    <property type="project" value="InterPro"/>
</dbReference>
<dbReference type="PATRIC" id="fig|1095750.3.peg.2014"/>
<dbReference type="Pfam" id="PF13276">
    <property type="entry name" value="HTH_21"/>
    <property type="match status" value="1"/>
</dbReference>
<dbReference type="InterPro" id="IPR025948">
    <property type="entry name" value="HTH-like_dom"/>
</dbReference>
<dbReference type="Gene3D" id="1.10.10.60">
    <property type="entry name" value="Homeodomain-like"/>
    <property type="match status" value="1"/>
</dbReference>
<dbReference type="PANTHER" id="PTHR46889">
    <property type="entry name" value="TRANSPOSASE INSF FOR INSERTION SEQUENCE IS3B-RELATED"/>
    <property type="match status" value="1"/>
</dbReference>
<dbReference type="GO" id="GO:0015074">
    <property type="term" value="P:DNA integration"/>
    <property type="evidence" value="ECO:0007669"/>
    <property type="project" value="InterPro"/>
</dbReference>
<dbReference type="SUPFAM" id="SSF46689">
    <property type="entry name" value="Homeodomain-like"/>
    <property type="match status" value="1"/>
</dbReference>
<reference evidence="3 4" key="1">
    <citation type="submission" date="2012-03" db="EMBL/GenBank/DDBJ databases">
        <authorList>
            <person name="Durkin A.S."/>
            <person name="McCorrison J."/>
            <person name="Torralba M."/>
            <person name="Gillis M."/>
            <person name="Methe B."/>
            <person name="Sutton G."/>
            <person name="Nelson K.E."/>
        </authorList>
    </citation>
    <scope>NUCLEOTIDE SEQUENCE [LARGE SCALE GENOMIC DNA]</scope>
    <source>
        <strain evidence="3 4">F0468</strain>
    </source>
</reference>
<dbReference type="eggNOG" id="COG2801">
    <property type="taxonomic scope" value="Bacteria"/>
</dbReference>